<comment type="caution">
    <text evidence="1">The sequence shown here is derived from an EMBL/GenBank/DDBJ whole genome shotgun (WGS) entry which is preliminary data.</text>
</comment>
<name>C8N786_CARH6</name>
<evidence type="ECO:0000313" key="1">
    <source>
        <dbReference type="EMBL" id="EEV89582.1"/>
    </source>
</evidence>
<protein>
    <submittedName>
        <fullName evidence="1">Uncharacterized protein</fullName>
    </submittedName>
</protein>
<dbReference type="Proteomes" id="UP000004870">
    <property type="component" value="Unassembled WGS sequence"/>
</dbReference>
<accession>C8N786</accession>
<dbReference type="HOGENOM" id="CLU_3166006_0_0_6"/>
<keyword evidence="2" id="KW-1185">Reference proteome</keyword>
<proteinExistence type="predicted"/>
<evidence type="ECO:0000313" key="2">
    <source>
        <dbReference type="Proteomes" id="UP000004870"/>
    </source>
</evidence>
<sequence>MALFFGFFSKGAGGLREKCNIRKAPFFEGLSFCYKWIFEITKKCNIL</sequence>
<gene>
    <name evidence="1" type="ORF">HMPREF0198_0363</name>
</gene>
<dbReference type="AlphaFoldDB" id="C8N786"/>
<reference evidence="1 2" key="1">
    <citation type="submission" date="2009-08" db="EMBL/GenBank/DDBJ databases">
        <authorList>
            <person name="Qin X."/>
            <person name="Bachman B."/>
            <person name="Battles P."/>
            <person name="Bell A."/>
            <person name="Bess C."/>
            <person name="Bickham C."/>
            <person name="Chaboub L."/>
            <person name="Chen D."/>
            <person name="Coyle M."/>
            <person name="Deiros D.R."/>
            <person name="Dinh H."/>
            <person name="Forbes L."/>
            <person name="Fowler G."/>
            <person name="Francisco L."/>
            <person name="Fu Q."/>
            <person name="Gubbala S."/>
            <person name="Hale W."/>
            <person name="Han Y."/>
            <person name="Hemphill L."/>
            <person name="Highlander S.K."/>
            <person name="Hirani K."/>
            <person name="Hogues M."/>
            <person name="Jackson L."/>
            <person name="Jakkamsetti A."/>
            <person name="Javaid M."/>
            <person name="Jiang H."/>
            <person name="Korchina V."/>
            <person name="Kovar C."/>
            <person name="Lara F."/>
            <person name="Lee S."/>
            <person name="Mata R."/>
            <person name="Mathew T."/>
            <person name="Moen C."/>
            <person name="Morales K."/>
            <person name="Munidasa M."/>
            <person name="Nazareth L."/>
            <person name="Ngo R."/>
            <person name="Nguyen L."/>
            <person name="Okwuonu G."/>
            <person name="Ongeri F."/>
            <person name="Patil S."/>
            <person name="Petrosino J."/>
            <person name="Pham C."/>
            <person name="Pham P."/>
            <person name="Pu L.-L."/>
            <person name="Puazo M."/>
            <person name="Raj R."/>
            <person name="Reid J."/>
            <person name="Rouhana J."/>
            <person name="Saada N."/>
            <person name="Shang Y."/>
            <person name="Simmons D."/>
            <person name="Thornton R."/>
            <person name="Warren J."/>
            <person name="Weissenberger G."/>
            <person name="Zhang J."/>
            <person name="Zhang L."/>
            <person name="Zhou C."/>
            <person name="Zhu D."/>
            <person name="Muzny D."/>
            <person name="Worley K."/>
            <person name="Gibbs R."/>
        </authorList>
    </citation>
    <scope>NUCLEOTIDE SEQUENCE [LARGE SCALE GENOMIC DNA]</scope>
    <source>
        <strain evidence="2">ATCC 15826 / DSM 8339 / NCTC 10426 / 6573</strain>
    </source>
</reference>
<organism evidence="1 2">
    <name type="scientific">Cardiobacterium hominis (strain ATCC 15826 / DSM 8339 / NCTC 10426 / 6573)</name>
    <dbReference type="NCBI Taxonomy" id="638300"/>
    <lineage>
        <taxon>Bacteria</taxon>
        <taxon>Pseudomonadati</taxon>
        <taxon>Pseudomonadota</taxon>
        <taxon>Gammaproteobacteria</taxon>
        <taxon>Cardiobacteriales</taxon>
        <taxon>Cardiobacteriaceae</taxon>
        <taxon>Cardiobacterium</taxon>
    </lineage>
</organism>
<dbReference type="EMBL" id="ACKY01000017">
    <property type="protein sequence ID" value="EEV89582.1"/>
    <property type="molecule type" value="Genomic_DNA"/>
</dbReference>